<reference evidence="1 2" key="1">
    <citation type="journal article" date="2020" name="Sci. Rep.">
        <title>A novel cyanobacterial geosmin producer, revising GeoA distribution and dispersion patterns in Bacteria.</title>
        <authorList>
            <person name="Churro C."/>
            <person name="Semedo-Aguiar A.P."/>
            <person name="Silva A.D."/>
            <person name="Pereira-Leal J.B."/>
            <person name="Leite R.B."/>
        </authorList>
    </citation>
    <scope>NUCLEOTIDE SEQUENCE [LARGE SCALE GENOMIC DNA]</scope>
    <source>
        <strain evidence="1 2">IPMA8</strain>
    </source>
</reference>
<comment type="caution">
    <text evidence="1">The sequence shown here is derived from an EMBL/GenBank/DDBJ whole genome shotgun (WGS) entry which is preliminary data.</text>
</comment>
<protein>
    <recommendedName>
        <fullName evidence="3">PEP-CTERM protein-sorting domain-containing protein</fullName>
    </recommendedName>
</protein>
<dbReference type="NCBIfam" id="TIGR04155">
    <property type="entry name" value="cyano_PEP"/>
    <property type="match status" value="1"/>
</dbReference>
<dbReference type="InterPro" id="IPR013424">
    <property type="entry name" value="Ice-binding_C"/>
</dbReference>
<organism evidence="1 2">
    <name type="scientific">Microcoleus asticus IPMA8</name>
    <dbReference type="NCBI Taxonomy" id="2563858"/>
    <lineage>
        <taxon>Bacteria</taxon>
        <taxon>Bacillati</taxon>
        <taxon>Cyanobacteriota</taxon>
        <taxon>Cyanophyceae</taxon>
        <taxon>Oscillatoriophycideae</taxon>
        <taxon>Oscillatoriales</taxon>
        <taxon>Microcoleaceae</taxon>
        <taxon>Microcoleus</taxon>
        <taxon>Microcoleus asticus</taxon>
    </lineage>
</organism>
<keyword evidence="2" id="KW-1185">Reference proteome</keyword>
<gene>
    <name evidence="1" type="ORF">E5S67_03354</name>
</gene>
<proteinExistence type="predicted"/>
<dbReference type="NCBIfam" id="TIGR02595">
    <property type="entry name" value="PEP_CTERM"/>
    <property type="match status" value="1"/>
</dbReference>
<evidence type="ECO:0000313" key="1">
    <source>
        <dbReference type="EMBL" id="NQE35619.1"/>
    </source>
</evidence>
<name>A0ABX2CYZ4_9CYAN</name>
<evidence type="ECO:0008006" key="3">
    <source>
        <dbReference type="Google" id="ProtNLM"/>
    </source>
</evidence>
<dbReference type="EMBL" id="SRRZ01000060">
    <property type="protein sequence ID" value="NQE35619.1"/>
    <property type="molecule type" value="Genomic_DNA"/>
</dbReference>
<accession>A0ABX2CYZ4</accession>
<evidence type="ECO:0000313" key="2">
    <source>
        <dbReference type="Proteomes" id="UP000702425"/>
    </source>
</evidence>
<dbReference type="InterPro" id="IPR026374">
    <property type="entry name" value="Cyano_PEP"/>
</dbReference>
<dbReference type="Proteomes" id="UP000702425">
    <property type="component" value="Unassembled WGS sequence"/>
</dbReference>
<sequence length="258" mass="27839">MNNLYHNVAVASVCTALSFTLGASKEAKAATLTLTGTTFVVEGNWSRFSAVGERIFDSEGYPSSNGITLLTDGSFSSRNSPTERRAFYEFNIGNLSLAPNTIISRASLDVAVGAIKYITPRYFYVQIFGYVGNGEPNLSDFDAGIKLGFANALNPFTFPEPSSLPPTRSSIDFDVTEFFKARVSNSDAFAGFGLRIEDFPSNYGTATLVNPRLTIETADVAEPVPEPTTIFGSAIGLGLGGWLKRKNSSRQNKTTPQH</sequence>